<dbReference type="EMBL" id="LNYC01000073">
    <property type="protein sequence ID" value="KTC97119.1"/>
    <property type="molecule type" value="Genomic_DNA"/>
</dbReference>
<evidence type="ECO:0000256" key="5">
    <source>
        <dbReference type="ARBA" id="ARBA00022605"/>
    </source>
</evidence>
<evidence type="ECO:0000256" key="8">
    <source>
        <dbReference type="ARBA" id="ARBA00023096"/>
    </source>
</evidence>
<evidence type="ECO:0000256" key="10">
    <source>
        <dbReference type="ARBA" id="ARBA00047630"/>
    </source>
</evidence>
<comment type="similarity">
    <text evidence="3 12">Belongs to the class-V pyridoxal-phosphate-dependent aminotransferase family. SerC subfamily.</text>
</comment>
<dbReference type="EC" id="2.6.1.52" evidence="12"/>
<dbReference type="NCBIfam" id="NF003764">
    <property type="entry name" value="PRK05355.1"/>
    <property type="match status" value="1"/>
</dbReference>
<keyword evidence="6 12" id="KW-0808">Transferase</keyword>
<sequence>MQTRFNFGAGPGMLPPEVIQEAAAELPECRYADMSILEVGHRTDAFQALLKETVDDCRRLLGVPDNYHILFLGGAARTQFAACALNFFTGKLRAAYLVSGLWSSMAFAEASRLSNAYCLASTEPQGFLDIPDVSSLTLEDNTGFIYCTPNETVNGVALSTLPACEDLPLVADMTSCLFATEVDIQRFGLIFAGAQKNLGPAGMTIVIVRDDLLACEPSPMLPAMMDYRVHVRSAGLYATPPVFNIWMAAKMLKWMEKEGGVKALAARNREKSQRLYSFIDQQDFYKTRIQKRARSVLNVCFDVPEAKQLEPFLKGASEHGLLALRGHRAVGGLRASLYNPMPIAGVDALIEYMNLFCGSMS</sequence>
<comment type="pathway">
    <text evidence="2 12">Amino-acid biosynthesis; L-serine biosynthesis; L-serine from 3-phospho-D-glycerate: step 2/3.</text>
</comment>
<dbReference type="GO" id="GO:0004648">
    <property type="term" value="F:O-phospho-L-serine:2-oxoglutarate aminotransferase activity"/>
    <property type="evidence" value="ECO:0007669"/>
    <property type="project" value="UniProtKB-UniRule"/>
</dbReference>
<comment type="caution">
    <text evidence="12">Lacks conserved residue(s) required for the propagation of feature annotation.</text>
</comment>
<comment type="caution">
    <text evidence="14">The sequence shown here is derived from an EMBL/GenBank/DDBJ whole genome shotgun (WGS) entry which is preliminary data.</text>
</comment>
<evidence type="ECO:0000313" key="14">
    <source>
        <dbReference type="EMBL" id="KTC97119.1"/>
    </source>
</evidence>
<dbReference type="GO" id="GO:0008615">
    <property type="term" value="P:pyridoxine biosynthetic process"/>
    <property type="evidence" value="ECO:0007669"/>
    <property type="project" value="UniProtKB-UniRule"/>
</dbReference>
<comment type="catalytic activity">
    <reaction evidence="10 12">
        <text>4-(phosphooxy)-L-threonine + 2-oxoglutarate = (R)-3-hydroxy-2-oxo-4-phosphooxybutanoate + L-glutamate</text>
        <dbReference type="Rhea" id="RHEA:16573"/>
        <dbReference type="ChEBI" id="CHEBI:16810"/>
        <dbReference type="ChEBI" id="CHEBI:29985"/>
        <dbReference type="ChEBI" id="CHEBI:58452"/>
        <dbReference type="ChEBI" id="CHEBI:58538"/>
        <dbReference type="EC" id="2.6.1.52"/>
    </reaction>
</comment>
<keyword evidence="4 12" id="KW-0032">Aminotransferase</keyword>
<dbReference type="FunFam" id="3.40.640.10:FF:000010">
    <property type="entry name" value="Phosphoserine aminotransferase"/>
    <property type="match status" value="1"/>
</dbReference>
<evidence type="ECO:0000256" key="7">
    <source>
        <dbReference type="ARBA" id="ARBA00022898"/>
    </source>
</evidence>
<dbReference type="Proteomes" id="UP000054785">
    <property type="component" value="Unassembled WGS sequence"/>
</dbReference>
<feature type="binding site" evidence="12">
    <location>
        <position position="195"/>
    </location>
    <ligand>
        <name>pyridoxal 5'-phosphate</name>
        <dbReference type="ChEBI" id="CHEBI:597326"/>
    </ligand>
</feature>
<dbReference type="InterPro" id="IPR015422">
    <property type="entry name" value="PyrdxlP-dep_Trfase_small"/>
</dbReference>
<evidence type="ECO:0000256" key="9">
    <source>
        <dbReference type="ARBA" id="ARBA00023299"/>
    </source>
</evidence>
<keyword evidence="7 12" id="KW-0663">Pyridoxal phosphate</keyword>
<comment type="pathway">
    <text evidence="1 12">Cofactor biosynthesis; pyridoxine 5'-phosphate biosynthesis; pyridoxine 5'-phosphate from D-erythrose 4-phosphate: step 3/5.</text>
</comment>
<evidence type="ECO:0000259" key="13">
    <source>
        <dbReference type="Pfam" id="PF00266"/>
    </source>
</evidence>
<reference evidence="14 15" key="1">
    <citation type="submission" date="2015-11" db="EMBL/GenBank/DDBJ databases">
        <title>Genomic analysis of 38 Legionella species identifies large and diverse effector repertoires.</title>
        <authorList>
            <person name="Burstein D."/>
            <person name="Amaro F."/>
            <person name="Zusman T."/>
            <person name="Lifshitz Z."/>
            <person name="Cohen O."/>
            <person name="Gilbert J.A."/>
            <person name="Pupko T."/>
            <person name="Shuman H.A."/>
            <person name="Segal G."/>
        </authorList>
    </citation>
    <scope>NUCLEOTIDE SEQUENCE [LARGE SCALE GENOMIC DNA]</scope>
    <source>
        <strain evidence="14 15">ATCC 49504</strain>
    </source>
</reference>
<feature type="binding site" evidence="12">
    <location>
        <position position="172"/>
    </location>
    <ligand>
        <name>pyridoxal 5'-phosphate</name>
        <dbReference type="ChEBI" id="CHEBI:597326"/>
    </ligand>
</feature>
<evidence type="ECO:0000313" key="15">
    <source>
        <dbReference type="Proteomes" id="UP000054785"/>
    </source>
</evidence>
<dbReference type="FunFam" id="3.90.1150.10:FF:000006">
    <property type="entry name" value="Phosphoserine aminotransferase"/>
    <property type="match status" value="1"/>
</dbReference>
<dbReference type="UniPathway" id="UPA00244">
    <property type="reaction ID" value="UER00311"/>
</dbReference>
<accession>A0A0W0TNG3</accession>
<dbReference type="SUPFAM" id="SSF53383">
    <property type="entry name" value="PLP-dependent transferases"/>
    <property type="match status" value="1"/>
</dbReference>
<dbReference type="InterPro" id="IPR000192">
    <property type="entry name" value="Aminotrans_V_dom"/>
</dbReference>
<comment type="cofactor">
    <cofactor evidence="12">
        <name>pyridoxal 5'-phosphate</name>
        <dbReference type="ChEBI" id="CHEBI:597326"/>
    </cofactor>
    <text evidence="12">Binds 1 pyridoxal phosphate per subunit.</text>
</comment>
<keyword evidence="5 12" id="KW-0028">Amino-acid biosynthesis</keyword>
<dbReference type="GO" id="GO:0005737">
    <property type="term" value="C:cytoplasm"/>
    <property type="evidence" value="ECO:0007669"/>
    <property type="project" value="UniProtKB-SubCell"/>
</dbReference>
<comment type="catalytic activity">
    <reaction evidence="11 12">
        <text>O-phospho-L-serine + 2-oxoglutarate = 3-phosphooxypyruvate + L-glutamate</text>
        <dbReference type="Rhea" id="RHEA:14329"/>
        <dbReference type="ChEBI" id="CHEBI:16810"/>
        <dbReference type="ChEBI" id="CHEBI:18110"/>
        <dbReference type="ChEBI" id="CHEBI:29985"/>
        <dbReference type="ChEBI" id="CHEBI:57524"/>
        <dbReference type="EC" id="2.6.1.52"/>
    </reaction>
</comment>
<dbReference type="InterPro" id="IPR015424">
    <property type="entry name" value="PyrdxlP-dep_Trfase"/>
</dbReference>
<gene>
    <name evidence="12" type="primary">serC</name>
    <name evidence="14" type="ORF">Lgee_2090</name>
</gene>
<dbReference type="InterPro" id="IPR022278">
    <property type="entry name" value="Pser_aminoTfrase"/>
</dbReference>
<organism evidence="14 15">
    <name type="scientific">Legionella geestiana</name>
    <dbReference type="NCBI Taxonomy" id="45065"/>
    <lineage>
        <taxon>Bacteria</taxon>
        <taxon>Pseudomonadati</taxon>
        <taxon>Pseudomonadota</taxon>
        <taxon>Gammaproteobacteria</taxon>
        <taxon>Legionellales</taxon>
        <taxon>Legionellaceae</taxon>
        <taxon>Legionella</taxon>
    </lineage>
</organism>
<comment type="subcellular location">
    <subcellularLocation>
        <location evidence="12">Cytoplasm</location>
    </subcellularLocation>
</comment>
<keyword evidence="15" id="KW-1185">Reference proteome</keyword>
<dbReference type="Pfam" id="PF00266">
    <property type="entry name" value="Aminotran_5"/>
    <property type="match status" value="1"/>
</dbReference>
<dbReference type="PANTHER" id="PTHR43247">
    <property type="entry name" value="PHOSPHOSERINE AMINOTRANSFERASE"/>
    <property type="match status" value="1"/>
</dbReference>
<dbReference type="HAMAP" id="MF_00160">
    <property type="entry name" value="SerC_aminotrans_5"/>
    <property type="match status" value="1"/>
</dbReference>
<comment type="function">
    <text evidence="12">Catalyzes the reversible conversion of 3-phosphohydroxypyruvate to phosphoserine and of 3-hydroxy-2-oxo-4-phosphonooxybutanoate to phosphohydroxythreonine.</text>
</comment>
<keyword evidence="8 12" id="KW-0664">Pyridoxine biosynthesis</keyword>
<dbReference type="PATRIC" id="fig|45065.4.peg.2269"/>
<evidence type="ECO:0000256" key="3">
    <source>
        <dbReference type="ARBA" id="ARBA00006904"/>
    </source>
</evidence>
<dbReference type="PIRSF" id="PIRSF000525">
    <property type="entry name" value="SerC"/>
    <property type="match status" value="1"/>
</dbReference>
<dbReference type="UniPathway" id="UPA00135">
    <property type="reaction ID" value="UER00197"/>
</dbReference>
<dbReference type="GO" id="GO:0006564">
    <property type="term" value="P:L-serine biosynthetic process"/>
    <property type="evidence" value="ECO:0007669"/>
    <property type="project" value="UniProtKB-UniRule"/>
</dbReference>
<feature type="modified residue" description="N6-(pyridoxal phosphate)lysine" evidence="12">
    <location>
        <position position="196"/>
    </location>
</feature>
<dbReference type="GO" id="GO:0030170">
    <property type="term" value="F:pyridoxal phosphate binding"/>
    <property type="evidence" value="ECO:0007669"/>
    <property type="project" value="UniProtKB-UniRule"/>
</dbReference>
<evidence type="ECO:0000256" key="6">
    <source>
        <dbReference type="ARBA" id="ARBA00022679"/>
    </source>
</evidence>
<feature type="domain" description="Aminotransferase class V" evidence="13">
    <location>
        <begin position="5"/>
        <end position="349"/>
    </location>
</feature>
<proteinExistence type="inferred from homology"/>
<feature type="binding site" evidence="12">
    <location>
        <position position="102"/>
    </location>
    <ligand>
        <name>pyridoxal 5'-phosphate</name>
        <dbReference type="ChEBI" id="CHEBI:597326"/>
    </ligand>
</feature>
<evidence type="ECO:0000256" key="4">
    <source>
        <dbReference type="ARBA" id="ARBA00022576"/>
    </source>
</evidence>
<dbReference type="PROSITE" id="PS00595">
    <property type="entry name" value="AA_TRANSFER_CLASS_5"/>
    <property type="match status" value="1"/>
</dbReference>
<dbReference type="Gene3D" id="3.40.640.10">
    <property type="entry name" value="Type I PLP-dependent aspartate aminotransferase-like (Major domain)"/>
    <property type="match status" value="1"/>
</dbReference>
<dbReference type="STRING" id="45065.Lgee_2090"/>
<comment type="subunit">
    <text evidence="12">Homodimer.</text>
</comment>
<evidence type="ECO:0000256" key="1">
    <source>
        <dbReference type="ARBA" id="ARBA00004915"/>
    </source>
</evidence>
<evidence type="ECO:0000256" key="12">
    <source>
        <dbReference type="HAMAP-Rule" id="MF_00160"/>
    </source>
</evidence>
<dbReference type="InterPro" id="IPR015421">
    <property type="entry name" value="PyrdxlP-dep_Trfase_major"/>
</dbReference>
<feature type="binding site" evidence="12">
    <location>
        <position position="152"/>
    </location>
    <ligand>
        <name>pyridoxal 5'-phosphate</name>
        <dbReference type="ChEBI" id="CHEBI:597326"/>
    </ligand>
</feature>
<keyword evidence="9 12" id="KW-0718">Serine biosynthesis</keyword>
<dbReference type="InterPro" id="IPR020578">
    <property type="entry name" value="Aminotrans_V_PyrdxlP_BS"/>
</dbReference>
<evidence type="ECO:0000256" key="11">
    <source>
        <dbReference type="ARBA" id="ARBA00049007"/>
    </source>
</evidence>
<dbReference type="PANTHER" id="PTHR43247:SF1">
    <property type="entry name" value="PHOSPHOSERINE AMINOTRANSFERASE"/>
    <property type="match status" value="1"/>
</dbReference>
<name>A0A0W0TNG3_9GAMM</name>
<protein>
    <recommendedName>
        <fullName evidence="12">Phosphoserine aminotransferase</fullName>
        <ecNumber evidence="12">2.6.1.52</ecNumber>
    </recommendedName>
    <alternativeName>
        <fullName evidence="12">Phosphohydroxythreonine aminotransferase</fullName>
        <shortName evidence="12">PSAT</shortName>
    </alternativeName>
</protein>
<evidence type="ECO:0000256" key="2">
    <source>
        <dbReference type="ARBA" id="ARBA00005099"/>
    </source>
</evidence>
<dbReference type="Gene3D" id="3.90.1150.10">
    <property type="entry name" value="Aspartate Aminotransferase, domain 1"/>
    <property type="match status" value="1"/>
</dbReference>
<feature type="binding site" evidence="12">
    <location>
        <begin position="76"/>
        <end position="77"/>
    </location>
    <ligand>
        <name>pyridoxal 5'-phosphate</name>
        <dbReference type="ChEBI" id="CHEBI:597326"/>
    </ligand>
</feature>
<keyword evidence="12" id="KW-0963">Cytoplasm</keyword>
<dbReference type="AlphaFoldDB" id="A0A0W0TNG3"/>
<feature type="binding site" evidence="12">
    <location>
        <position position="42"/>
    </location>
    <ligand>
        <name>L-glutamate</name>
        <dbReference type="ChEBI" id="CHEBI:29985"/>
    </ligand>
</feature>